<dbReference type="STRING" id="764298.STRMA_0393"/>
<dbReference type="EMBL" id="AEUW02000001">
    <property type="protein sequence ID" value="EHJ53179.1"/>
    <property type="molecule type" value="Genomic_DNA"/>
</dbReference>
<protein>
    <recommendedName>
        <fullName evidence="3">DUF4145 domain-containing protein</fullName>
    </recommendedName>
</protein>
<evidence type="ECO:0000313" key="2">
    <source>
        <dbReference type="Proteomes" id="UP000003573"/>
    </source>
</evidence>
<name>G5JYX7_9STRE</name>
<evidence type="ECO:0008006" key="3">
    <source>
        <dbReference type="Google" id="ProtNLM"/>
    </source>
</evidence>
<evidence type="ECO:0000313" key="1">
    <source>
        <dbReference type="EMBL" id="EHJ53179.1"/>
    </source>
</evidence>
<dbReference type="AlphaFoldDB" id="G5JYX7"/>
<organism evidence="1 2">
    <name type="scientific">Streptococcus macacae NCTC 11558</name>
    <dbReference type="NCBI Taxonomy" id="764298"/>
    <lineage>
        <taxon>Bacteria</taxon>
        <taxon>Bacillati</taxon>
        <taxon>Bacillota</taxon>
        <taxon>Bacilli</taxon>
        <taxon>Lactobacillales</taxon>
        <taxon>Streptococcaceae</taxon>
        <taxon>Streptococcus</taxon>
    </lineage>
</organism>
<dbReference type="eggNOG" id="ENOG5032WAC">
    <property type="taxonomic scope" value="Bacteria"/>
</dbReference>
<gene>
    <name evidence="1" type="ORF">STRMA_0393</name>
</gene>
<proteinExistence type="predicted"/>
<dbReference type="RefSeq" id="WP_003082070.1">
    <property type="nucleotide sequence ID" value="NZ_AEUW02000001.1"/>
</dbReference>
<sequence>MEKFNNEVYQSLTSDLIGDIFYLDGRSNRGKVSSIRQYTEIIIRRILNYPQKDRLTIGNRKIQSKIKSYSSNPLLQDSIEIILNNGNSSSHTQIVESPTDEDVEKVIDALFKLYAFLLVDYFEKYEFGSNNKVMTLFSILPPIIRWITLDYLFKQDNTNNAVIDKLALATLKAYDKETALNWIEENKDLLIKRSSIKDSDDIRKIIEFVGVENLPIFINKTMYDVCIEKINLINQQVEQNGRLYTNFEEAIDFYKENGKIDDISEEIMEFNSIMEFLYLGRKNTISENKKIRDGKLC</sequence>
<comment type="caution">
    <text evidence="1">The sequence shown here is derived from an EMBL/GenBank/DDBJ whole genome shotgun (WGS) entry which is preliminary data.</text>
</comment>
<keyword evidence="2" id="KW-1185">Reference proteome</keyword>
<dbReference type="OrthoDB" id="2215378at2"/>
<accession>G5JYX7</accession>
<reference evidence="1 2" key="1">
    <citation type="journal article" date="2014" name="Int. J. Syst. Evol. Microbiol.">
        <title>Phylogenomics and the dynamic genome evolution of the genus Streptococcus.</title>
        <authorList>
            <consortium name="The Broad Institute Genome Sequencing Platform"/>
            <person name="Richards V.P."/>
            <person name="Palmer S.R."/>
            <person name="Pavinski Bitar P.D."/>
            <person name="Qin X."/>
            <person name="Weinstock G.M."/>
            <person name="Highlander S.K."/>
            <person name="Town C.D."/>
            <person name="Burne R.A."/>
            <person name="Stanhope M.J."/>
        </authorList>
    </citation>
    <scope>NUCLEOTIDE SEQUENCE [LARGE SCALE GENOMIC DNA]</scope>
    <source>
        <strain evidence="1 2">NCTC 11558</strain>
    </source>
</reference>
<dbReference type="Proteomes" id="UP000003573">
    <property type="component" value="Unassembled WGS sequence"/>
</dbReference>